<dbReference type="AlphaFoldDB" id="A0A2W2BIG3"/>
<comment type="caution">
    <text evidence="1">The sequence shown here is derived from an EMBL/GenBank/DDBJ whole genome shotgun (WGS) entry which is preliminary data.</text>
</comment>
<accession>A0A2W2BIG3</accession>
<keyword evidence="2" id="KW-1185">Reference proteome</keyword>
<evidence type="ECO:0000313" key="2">
    <source>
        <dbReference type="Proteomes" id="UP000248795"/>
    </source>
</evidence>
<reference evidence="2" key="1">
    <citation type="submission" date="2018-06" db="EMBL/GenBank/DDBJ databases">
        <title>Aestuariibacter litoralis strain KCTC 52945T.</title>
        <authorList>
            <person name="Li X."/>
            <person name="Salam N."/>
            <person name="Li J.-L."/>
            <person name="Chen Y.-M."/>
            <person name="Yang Z.-W."/>
            <person name="Zhang L.-Y."/>
            <person name="Han M.-X."/>
            <person name="Xiao M."/>
            <person name="Li W.-J."/>
        </authorList>
    </citation>
    <scope>NUCLEOTIDE SEQUENCE [LARGE SCALE GENOMIC DNA]</scope>
    <source>
        <strain evidence="2">KCTC 52945</strain>
    </source>
</reference>
<organism evidence="1 2">
    <name type="scientific">Aestuariivirga litoralis</name>
    <dbReference type="NCBI Taxonomy" id="2650924"/>
    <lineage>
        <taxon>Bacteria</taxon>
        <taxon>Pseudomonadati</taxon>
        <taxon>Pseudomonadota</taxon>
        <taxon>Alphaproteobacteria</taxon>
        <taxon>Hyphomicrobiales</taxon>
        <taxon>Aestuariivirgaceae</taxon>
        <taxon>Aestuariivirga</taxon>
    </lineage>
</organism>
<dbReference type="InterPro" id="IPR016195">
    <property type="entry name" value="Pol/histidinol_Pase-like"/>
</dbReference>
<dbReference type="PANTHER" id="PTHR42924:SF11">
    <property type="entry name" value="POLYMERASE_HISTIDINOL PHOSPHATASE N-TERMINAL DOMAIN-CONTAINING PROTEIN"/>
    <property type="match status" value="1"/>
</dbReference>
<gene>
    <name evidence="1" type="ORF">DK847_15060</name>
</gene>
<name>A0A2W2BIG3_9HYPH</name>
<dbReference type="Proteomes" id="UP000248795">
    <property type="component" value="Unassembled WGS sequence"/>
</dbReference>
<dbReference type="Gene3D" id="3.20.20.140">
    <property type="entry name" value="Metal-dependent hydrolases"/>
    <property type="match status" value="1"/>
</dbReference>
<protein>
    <submittedName>
        <fullName evidence="1">Phosphotransferase</fullName>
    </submittedName>
</protein>
<dbReference type="InterPro" id="IPR052018">
    <property type="entry name" value="PHP_domain"/>
</dbReference>
<proteinExistence type="predicted"/>
<dbReference type="GO" id="GO:0004534">
    <property type="term" value="F:5'-3' RNA exonuclease activity"/>
    <property type="evidence" value="ECO:0007669"/>
    <property type="project" value="TreeGrafter"/>
</dbReference>
<dbReference type="SUPFAM" id="SSF89550">
    <property type="entry name" value="PHP domain-like"/>
    <property type="match status" value="1"/>
</dbReference>
<dbReference type="NCBIfam" id="NF038032">
    <property type="entry name" value="CehA_McbA_metalo"/>
    <property type="match status" value="1"/>
</dbReference>
<dbReference type="GO" id="GO:0035312">
    <property type="term" value="F:5'-3' DNA exonuclease activity"/>
    <property type="evidence" value="ECO:0007669"/>
    <property type="project" value="TreeGrafter"/>
</dbReference>
<keyword evidence="1" id="KW-0808">Transferase</keyword>
<dbReference type="PANTHER" id="PTHR42924">
    <property type="entry name" value="EXONUCLEASE"/>
    <property type="match status" value="1"/>
</dbReference>
<evidence type="ECO:0000313" key="1">
    <source>
        <dbReference type="EMBL" id="PZF75969.1"/>
    </source>
</evidence>
<dbReference type="EMBL" id="QKVK01000007">
    <property type="protein sequence ID" value="PZF75969.1"/>
    <property type="molecule type" value="Genomic_DNA"/>
</dbReference>
<dbReference type="GO" id="GO:0016740">
    <property type="term" value="F:transferase activity"/>
    <property type="evidence" value="ECO:0007669"/>
    <property type="project" value="UniProtKB-KW"/>
</dbReference>
<dbReference type="RefSeq" id="WP_111199353.1">
    <property type="nucleotide sequence ID" value="NZ_QKVK01000007.1"/>
</dbReference>
<sequence>MALLAPFSAPGRFWRGNLHTHSNLSDGALEPKQVVDAYKNAGYDFMQLSEHFIEHFDFPIADTRPFRSNSFTTLLGVELHAPETQVGELWHIVAAGLPLDFPRNLPGETGAQLARRAREAGAFIGIAHPAWSQLTIEDGRAIDAAHAVEIYNHGCAIENDRGDGWYLADQLFTEGKRLTAFATDDAHFKGPDYFGGWVHVKAESLDPDALLESLKKGLYYSSMGPQLHAIEMNGKEISISCSPVDTITVVCGTSRSAVRIGKAITEASFDLAKLEKGWLLRKTSPWFRVTVIDGAGKRAWSNPIWWDEIG</sequence>